<reference evidence="1 2" key="1">
    <citation type="submission" date="2023-07" db="EMBL/GenBank/DDBJ databases">
        <authorList>
            <person name="Lian W.-H."/>
        </authorList>
    </citation>
    <scope>NUCLEOTIDE SEQUENCE [LARGE SCALE GENOMIC DNA]</scope>
    <source>
        <strain evidence="1 2">SYSU DXS3180</strain>
    </source>
</reference>
<gene>
    <name evidence="1" type="ORF">QTN47_11220</name>
</gene>
<dbReference type="Gene3D" id="3.30.70.2970">
    <property type="entry name" value="Protein of unknown function (DUF541), domain 2"/>
    <property type="match status" value="1"/>
</dbReference>
<dbReference type="Proteomes" id="UP001560573">
    <property type="component" value="Unassembled WGS sequence"/>
</dbReference>
<proteinExistence type="predicted"/>
<protein>
    <submittedName>
        <fullName evidence="1">SIMPL domain-containing protein</fullName>
    </submittedName>
</protein>
<name>A0ABV3ZI34_9BACT</name>
<sequence>MKKILFTVLTAIVLVNSYGQDNTSKQRLINVNGTAELEVVPDEIYVQVELKEYDKKGAGKIDIETIKNKFLEACKSIGLTEKEISVQSYSGYDNNYWWVKKNKKQNPDMKASITYSIKIATVKKMDELVDKLDDEATQNFYISKVSHSKLDEYKKQLKIQALKAAKEKANYLAEAIGEHAGEAIVINDANEMSQIPQPRMYAANVMYKSAESDKSVPALDVDFKKIKLQFEVSASFALR</sequence>
<keyword evidence="2" id="KW-1185">Reference proteome</keyword>
<evidence type="ECO:0000313" key="2">
    <source>
        <dbReference type="Proteomes" id="UP001560573"/>
    </source>
</evidence>
<evidence type="ECO:0000313" key="1">
    <source>
        <dbReference type="EMBL" id="MEX6688069.1"/>
    </source>
</evidence>
<accession>A0ABV3ZI34</accession>
<dbReference type="RefSeq" id="WP_369329476.1">
    <property type="nucleotide sequence ID" value="NZ_JAULBC010000003.1"/>
</dbReference>
<comment type="caution">
    <text evidence="1">The sequence shown here is derived from an EMBL/GenBank/DDBJ whole genome shotgun (WGS) entry which is preliminary data.</text>
</comment>
<dbReference type="PANTHER" id="PTHR34387">
    <property type="entry name" value="SLR1258 PROTEIN"/>
    <property type="match status" value="1"/>
</dbReference>
<organism evidence="1 2">
    <name type="scientific">Danxiaibacter flavus</name>
    <dbReference type="NCBI Taxonomy" id="3049108"/>
    <lineage>
        <taxon>Bacteria</taxon>
        <taxon>Pseudomonadati</taxon>
        <taxon>Bacteroidota</taxon>
        <taxon>Chitinophagia</taxon>
        <taxon>Chitinophagales</taxon>
        <taxon>Chitinophagaceae</taxon>
        <taxon>Danxiaibacter</taxon>
    </lineage>
</organism>
<dbReference type="InterPro" id="IPR007497">
    <property type="entry name" value="SIMPL/DUF541"/>
</dbReference>
<dbReference type="PANTHER" id="PTHR34387:SF1">
    <property type="entry name" value="PERIPLASMIC IMMUNOGENIC PROTEIN"/>
    <property type="match status" value="1"/>
</dbReference>
<dbReference type="Gene3D" id="3.30.110.170">
    <property type="entry name" value="Protein of unknown function (DUF541), domain 1"/>
    <property type="match status" value="1"/>
</dbReference>
<dbReference type="EMBL" id="JAULBC010000003">
    <property type="protein sequence ID" value="MEX6688069.1"/>
    <property type="molecule type" value="Genomic_DNA"/>
</dbReference>
<dbReference type="Pfam" id="PF04402">
    <property type="entry name" value="SIMPL"/>
    <property type="match status" value="1"/>
</dbReference>
<dbReference type="InterPro" id="IPR052022">
    <property type="entry name" value="26kDa_periplasmic_antigen"/>
</dbReference>